<dbReference type="Proteomes" id="UP001642483">
    <property type="component" value="Unassembled WGS sequence"/>
</dbReference>
<dbReference type="EMBL" id="CAWYQH010000130">
    <property type="protein sequence ID" value="CAK8693009.1"/>
    <property type="molecule type" value="Genomic_DNA"/>
</dbReference>
<reference evidence="2 3" key="1">
    <citation type="submission" date="2024-02" db="EMBL/GenBank/DDBJ databases">
        <authorList>
            <person name="Daric V."/>
            <person name="Darras S."/>
        </authorList>
    </citation>
    <scope>NUCLEOTIDE SEQUENCE [LARGE SCALE GENOMIC DNA]</scope>
</reference>
<feature type="signal peptide" evidence="1">
    <location>
        <begin position="1"/>
        <end position="22"/>
    </location>
</feature>
<organism evidence="2 3">
    <name type="scientific">Clavelina lepadiformis</name>
    <name type="common">Light-bulb sea squirt</name>
    <name type="synonym">Ascidia lepadiformis</name>
    <dbReference type="NCBI Taxonomy" id="159417"/>
    <lineage>
        <taxon>Eukaryota</taxon>
        <taxon>Metazoa</taxon>
        <taxon>Chordata</taxon>
        <taxon>Tunicata</taxon>
        <taxon>Ascidiacea</taxon>
        <taxon>Aplousobranchia</taxon>
        <taxon>Clavelinidae</taxon>
        <taxon>Clavelina</taxon>
    </lineage>
</organism>
<accession>A0ABP0GMP5</accession>
<proteinExistence type="predicted"/>
<gene>
    <name evidence="2" type="ORF">CVLEPA_LOCUS26341</name>
</gene>
<evidence type="ECO:0000256" key="1">
    <source>
        <dbReference type="SAM" id="SignalP"/>
    </source>
</evidence>
<evidence type="ECO:0000313" key="2">
    <source>
        <dbReference type="EMBL" id="CAK8693009.1"/>
    </source>
</evidence>
<keyword evidence="3" id="KW-1185">Reference proteome</keyword>
<keyword evidence="1" id="KW-0732">Signal</keyword>
<name>A0ABP0GMP5_CLALP</name>
<protein>
    <submittedName>
        <fullName evidence="2">Uncharacterized protein</fullName>
    </submittedName>
</protein>
<comment type="caution">
    <text evidence="2">The sequence shown here is derived from an EMBL/GenBank/DDBJ whole genome shotgun (WGS) entry which is preliminary data.</text>
</comment>
<feature type="chain" id="PRO_5045234236" evidence="1">
    <location>
        <begin position="23"/>
        <end position="209"/>
    </location>
</feature>
<evidence type="ECO:0000313" key="3">
    <source>
        <dbReference type="Proteomes" id="UP001642483"/>
    </source>
</evidence>
<sequence>MMNRRVAFVLVFLALQLIAVEAKHIDFRSFLQHARRNHQVQRRETSCNCDYTMLSLDPLKLGDSDKRLCAEVVVRLTNRKWWPKHETGFAQIKAVYDRNSHDWTIWTKNSTVMFGIPHPSLKDRYLYITNRGRSRSSLRLTPPMLEHKIIEGRRDRRYFELTRTWERQGMIIKHKATQRFVGENNNHFLVLLRHMNVRNSVTGACPTAR</sequence>